<proteinExistence type="predicted"/>
<sequence>MHIHNSDNVVEGENNCIVGKLNNMMGAFQLDSEGGGGAVEDEDDEGLHAACVFHNHTAEAMWTNYQEILHDLEGSSPNCIDDEGMDIEDNLDESDQL</sequence>
<dbReference type="Proteomes" id="UP000054538">
    <property type="component" value="Unassembled WGS sequence"/>
</dbReference>
<keyword evidence="3" id="KW-1185">Reference proteome</keyword>
<evidence type="ECO:0000256" key="1">
    <source>
        <dbReference type="SAM" id="MobiDB-lite"/>
    </source>
</evidence>
<protein>
    <submittedName>
        <fullName evidence="2">Uncharacterized protein</fullName>
    </submittedName>
</protein>
<feature type="compositionally biased region" description="Acidic residues" evidence="1">
    <location>
        <begin position="80"/>
        <end position="97"/>
    </location>
</feature>
<organism evidence="2 3">
    <name type="scientific">Paxillus rubicundulus Ve08.2h10</name>
    <dbReference type="NCBI Taxonomy" id="930991"/>
    <lineage>
        <taxon>Eukaryota</taxon>
        <taxon>Fungi</taxon>
        <taxon>Dikarya</taxon>
        <taxon>Basidiomycota</taxon>
        <taxon>Agaricomycotina</taxon>
        <taxon>Agaricomycetes</taxon>
        <taxon>Agaricomycetidae</taxon>
        <taxon>Boletales</taxon>
        <taxon>Paxilineae</taxon>
        <taxon>Paxillaceae</taxon>
        <taxon>Paxillus</taxon>
    </lineage>
</organism>
<dbReference type="InParanoid" id="A0A0D0DM50"/>
<name>A0A0D0DM50_9AGAM</name>
<reference evidence="3" key="2">
    <citation type="submission" date="2015-01" db="EMBL/GenBank/DDBJ databases">
        <title>Evolutionary Origins and Diversification of the Mycorrhizal Mutualists.</title>
        <authorList>
            <consortium name="DOE Joint Genome Institute"/>
            <consortium name="Mycorrhizal Genomics Consortium"/>
            <person name="Kohler A."/>
            <person name="Kuo A."/>
            <person name="Nagy L.G."/>
            <person name="Floudas D."/>
            <person name="Copeland A."/>
            <person name="Barry K.W."/>
            <person name="Cichocki N."/>
            <person name="Veneault-Fourrey C."/>
            <person name="LaButti K."/>
            <person name="Lindquist E.A."/>
            <person name="Lipzen A."/>
            <person name="Lundell T."/>
            <person name="Morin E."/>
            <person name="Murat C."/>
            <person name="Riley R."/>
            <person name="Ohm R."/>
            <person name="Sun H."/>
            <person name="Tunlid A."/>
            <person name="Henrissat B."/>
            <person name="Grigoriev I.V."/>
            <person name="Hibbett D.S."/>
            <person name="Martin F."/>
        </authorList>
    </citation>
    <scope>NUCLEOTIDE SEQUENCE [LARGE SCALE GENOMIC DNA]</scope>
    <source>
        <strain evidence="3">Ve08.2h10</strain>
    </source>
</reference>
<dbReference type="EMBL" id="KN825260">
    <property type="protein sequence ID" value="KIK92623.1"/>
    <property type="molecule type" value="Genomic_DNA"/>
</dbReference>
<dbReference type="HOGENOM" id="CLU_2347359_0_0_1"/>
<reference evidence="2 3" key="1">
    <citation type="submission" date="2014-04" db="EMBL/GenBank/DDBJ databases">
        <authorList>
            <consortium name="DOE Joint Genome Institute"/>
            <person name="Kuo A."/>
            <person name="Kohler A."/>
            <person name="Jargeat P."/>
            <person name="Nagy L.G."/>
            <person name="Floudas D."/>
            <person name="Copeland A."/>
            <person name="Barry K.W."/>
            <person name="Cichocki N."/>
            <person name="Veneault-Fourrey C."/>
            <person name="LaButti K."/>
            <person name="Lindquist E.A."/>
            <person name="Lipzen A."/>
            <person name="Lundell T."/>
            <person name="Morin E."/>
            <person name="Murat C."/>
            <person name="Sun H."/>
            <person name="Tunlid A."/>
            <person name="Henrissat B."/>
            <person name="Grigoriev I.V."/>
            <person name="Hibbett D.S."/>
            <person name="Martin F."/>
            <person name="Nordberg H.P."/>
            <person name="Cantor M.N."/>
            <person name="Hua S.X."/>
        </authorList>
    </citation>
    <scope>NUCLEOTIDE SEQUENCE [LARGE SCALE GENOMIC DNA]</scope>
    <source>
        <strain evidence="2 3">Ve08.2h10</strain>
    </source>
</reference>
<gene>
    <name evidence="2" type="ORF">PAXRUDRAFT_146911</name>
</gene>
<evidence type="ECO:0000313" key="2">
    <source>
        <dbReference type="EMBL" id="KIK92623.1"/>
    </source>
</evidence>
<feature type="region of interest" description="Disordered" evidence="1">
    <location>
        <begin position="75"/>
        <end position="97"/>
    </location>
</feature>
<dbReference type="OrthoDB" id="10460199at2759"/>
<evidence type="ECO:0000313" key="3">
    <source>
        <dbReference type="Proteomes" id="UP000054538"/>
    </source>
</evidence>
<accession>A0A0D0DM50</accession>
<dbReference type="AlphaFoldDB" id="A0A0D0DM50"/>